<evidence type="ECO:0000256" key="5">
    <source>
        <dbReference type="SAM" id="MobiDB-lite"/>
    </source>
</evidence>
<dbReference type="EMBL" id="ML009160">
    <property type="protein sequence ID" value="RKO97821.1"/>
    <property type="molecule type" value="Genomic_DNA"/>
</dbReference>
<dbReference type="PANTHER" id="PTHR12356">
    <property type="entry name" value="NUCLEAR MOVEMENT PROTEIN NUDC"/>
    <property type="match status" value="1"/>
</dbReference>
<evidence type="ECO:0000259" key="6">
    <source>
        <dbReference type="PROSITE" id="PS51203"/>
    </source>
</evidence>
<evidence type="ECO:0000256" key="1">
    <source>
        <dbReference type="ARBA" id="ARBA00004496"/>
    </source>
</evidence>
<comment type="subcellular location">
    <subcellularLocation>
        <location evidence="1">Cytoplasm</location>
    </subcellularLocation>
</comment>
<dbReference type="Pfam" id="PF04969">
    <property type="entry name" value="CS"/>
    <property type="match status" value="1"/>
</dbReference>
<dbReference type="PANTHER" id="PTHR12356:SF3">
    <property type="entry name" value="NUCLEAR MIGRATION PROTEIN NUDC"/>
    <property type="match status" value="1"/>
</dbReference>
<dbReference type="PROSITE" id="PS51203">
    <property type="entry name" value="CS"/>
    <property type="match status" value="1"/>
</dbReference>
<feature type="compositionally biased region" description="Basic and acidic residues" evidence="5">
    <location>
        <begin position="1"/>
        <end position="26"/>
    </location>
</feature>
<keyword evidence="2" id="KW-0963">Cytoplasm</keyword>
<evidence type="ECO:0000256" key="3">
    <source>
        <dbReference type="ARBA" id="ARBA00059400"/>
    </source>
</evidence>
<dbReference type="FunFam" id="2.60.40.790:FF:000001">
    <property type="entry name" value="Nuclear migration protein nudC"/>
    <property type="match status" value="1"/>
</dbReference>
<organism evidence="7 8">
    <name type="scientific">Caulochytrium protostelioides</name>
    <dbReference type="NCBI Taxonomy" id="1555241"/>
    <lineage>
        <taxon>Eukaryota</taxon>
        <taxon>Fungi</taxon>
        <taxon>Fungi incertae sedis</taxon>
        <taxon>Chytridiomycota</taxon>
        <taxon>Chytridiomycota incertae sedis</taxon>
        <taxon>Chytridiomycetes</taxon>
        <taxon>Caulochytriales</taxon>
        <taxon>Caulochytriaceae</taxon>
        <taxon>Caulochytrium</taxon>
    </lineage>
</organism>
<feature type="region of interest" description="Disordered" evidence="5">
    <location>
        <begin position="1"/>
        <end position="29"/>
    </location>
</feature>
<dbReference type="SUPFAM" id="SSF49764">
    <property type="entry name" value="HSP20-like chaperones"/>
    <property type="match status" value="1"/>
</dbReference>
<dbReference type="GO" id="GO:0006457">
    <property type="term" value="P:protein folding"/>
    <property type="evidence" value="ECO:0007669"/>
    <property type="project" value="TreeGrafter"/>
</dbReference>
<dbReference type="InterPro" id="IPR037898">
    <property type="entry name" value="NudC_fam"/>
</dbReference>
<dbReference type="Gene3D" id="2.60.40.790">
    <property type="match status" value="1"/>
</dbReference>
<proteinExistence type="predicted"/>
<evidence type="ECO:0000313" key="8">
    <source>
        <dbReference type="Proteomes" id="UP000268535"/>
    </source>
</evidence>
<dbReference type="AlphaFoldDB" id="A0A4P9WWL1"/>
<reference evidence="8" key="1">
    <citation type="journal article" date="2018" name="Nat. Microbiol.">
        <title>Leveraging single-cell genomics to expand the fungal tree of life.</title>
        <authorList>
            <person name="Ahrendt S.R."/>
            <person name="Quandt C.A."/>
            <person name="Ciobanu D."/>
            <person name="Clum A."/>
            <person name="Salamov A."/>
            <person name="Andreopoulos B."/>
            <person name="Cheng J.F."/>
            <person name="Woyke T."/>
            <person name="Pelin A."/>
            <person name="Henrissat B."/>
            <person name="Reynolds N.K."/>
            <person name="Benny G.L."/>
            <person name="Smith M.E."/>
            <person name="James T.Y."/>
            <person name="Grigoriev I.V."/>
        </authorList>
    </citation>
    <scope>NUCLEOTIDE SEQUENCE [LARGE SCALE GENOMIC DNA]</scope>
    <source>
        <strain evidence="8">ATCC 52028</strain>
    </source>
</reference>
<dbReference type="CDD" id="cd06467">
    <property type="entry name" value="p23_NUDC_like"/>
    <property type="match status" value="1"/>
</dbReference>
<dbReference type="GO" id="GO:0005737">
    <property type="term" value="C:cytoplasm"/>
    <property type="evidence" value="ECO:0007669"/>
    <property type="project" value="UniProtKB-SubCell"/>
</dbReference>
<feature type="domain" description="CS" evidence="6">
    <location>
        <begin position="28"/>
        <end position="117"/>
    </location>
</feature>
<dbReference type="Proteomes" id="UP000268535">
    <property type="component" value="Unassembled WGS sequence"/>
</dbReference>
<dbReference type="InterPro" id="IPR008978">
    <property type="entry name" value="HSP20-like_chaperone"/>
</dbReference>
<evidence type="ECO:0000256" key="4">
    <source>
        <dbReference type="ARBA" id="ARBA00068398"/>
    </source>
</evidence>
<protein>
    <recommendedName>
        <fullName evidence="4">Nuclear movement protein nudC</fullName>
    </recommendedName>
</protein>
<dbReference type="GO" id="GO:0051082">
    <property type="term" value="F:unfolded protein binding"/>
    <property type="evidence" value="ECO:0007669"/>
    <property type="project" value="TreeGrafter"/>
</dbReference>
<evidence type="ECO:0000256" key="2">
    <source>
        <dbReference type="ARBA" id="ARBA00022490"/>
    </source>
</evidence>
<accession>A0A4P9WWL1</accession>
<dbReference type="InterPro" id="IPR007052">
    <property type="entry name" value="CS_dom"/>
</dbReference>
<sequence length="201" mass="23254">MADSKPEISPEVQKIKDAEARAKEQAEQDALPYKWRQTLTDVDITIAVPKGTRGRDVVVDIKRDQLTAGLKGQEPVMKGTLCAQVKLEDSTWTIENQQELTIHLEKSKGAEWWKHVLTHHPAIDTTKIEPENSKLSDLDGDTRAMVEKMMFDQRQKQMGLPTSEEQQRQEMLKKFQQQHPEMDVSHSNRRYLLGITRRHCW</sequence>
<gene>
    <name evidence="7" type="ORF">CAUPRSCDRAFT_5910</name>
</gene>
<evidence type="ECO:0000313" key="7">
    <source>
        <dbReference type="EMBL" id="RKO97821.1"/>
    </source>
</evidence>
<name>A0A4P9WWL1_9FUNG</name>
<comment type="function">
    <text evidence="3">Required for nuclear movement. May interact between microtubules and nuclei and/or may be involved in the generation of force used to move nuclei during interphase.</text>
</comment>